<keyword evidence="3" id="KW-1185">Reference proteome</keyword>
<organism evidence="2 3">
    <name type="scientific">Neptunomonas marina</name>
    <dbReference type="NCBI Taxonomy" id="1815562"/>
    <lineage>
        <taxon>Bacteria</taxon>
        <taxon>Pseudomonadati</taxon>
        <taxon>Pseudomonadota</taxon>
        <taxon>Gammaproteobacteria</taxon>
        <taxon>Oceanospirillales</taxon>
        <taxon>Oceanospirillaceae</taxon>
        <taxon>Neptunomonas</taxon>
    </lineage>
</organism>
<dbReference type="SUPFAM" id="SSF55781">
    <property type="entry name" value="GAF domain-like"/>
    <property type="match status" value="1"/>
</dbReference>
<gene>
    <name evidence="2" type="ORF">EOE65_10815</name>
</gene>
<dbReference type="Proteomes" id="UP000282818">
    <property type="component" value="Unassembled WGS sequence"/>
</dbReference>
<dbReference type="SMART" id="SM00267">
    <property type="entry name" value="GGDEF"/>
    <property type="match status" value="1"/>
</dbReference>
<dbReference type="CDD" id="cd01949">
    <property type="entry name" value="GGDEF"/>
    <property type="match status" value="1"/>
</dbReference>
<protein>
    <submittedName>
        <fullName evidence="2">Sensor domain-containing diguanylate cyclase</fullName>
    </submittedName>
</protein>
<accession>A0A437Q8C2</accession>
<dbReference type="InterPro" id="IPR052163">
    <property type="entry name" value="DGC-Regulatory_Protein"/>
</dbReference>
<dbReference type="InterPro" id="IPR000160">
    <property type="entry name" value="GGDEF_dom"/>
</dbReference>
<dbReference type="SUPFAM" id="SSF55073">
    <property type="entry name" value="Nucleotide cyclase"/>
    <property type="match status" value="1"/>
</dbReference>
<feature type="domain" description="GGDEF" evidence="1">
    <location>
        <begin position="197"/>
        <end position="320"/>
    </location>
</feature>
<dbReference type="InterPro" id="IPR029787">
    <property type="entry name" value="Nucleotide_cyclase"/>
</dbReference>
<dbReference type="PANTHER" id="PTHR46663:SF2">
    <property type="entry name" value="GGDEF DOMAIN-CONTAINING PROTEIN"/>
    <property type="match status" value="1"/>
</dbReference>
<evidence type="ECO:0000313" key="2">
    <source>
        <dbReference type="EMBL" id="RVU30791.1"/>
    </source>
</evidence>
<reference evidence="2 3" key="1">
    <citation type="submission" date="2019-01" db="EMBL/GenBank/DDBJ databases">
        <authorList>
            <person name="Chen W.-M."/>
        </authorList>
    </citation>
    <scope>NUCLEOTIDE SEQUENCE [LARGE SCALE GENOMIC DNA]</scope>
    <source>
        <strain evidence="2 3">HPM-16</strain>
    </source>
</reference>
<dbReference type="RefSeq" id="WP_127694327.1">
    <property type="nucleotide sequence ID" value="NZ_SACQ01000004.1"/>
</dbReference>
<dbReference type="InterPro" id="IPR043128">
    <property type="entry name" value="Rev_trsase/Diguanyl_cyclase"/>
</dbReference>
<dbReference type="Pfam" id="PF13185">
    <property type="entry name" value="GAF_2"/>
    <property type="match status" value="1"/>
</dbReference>
<comment type="caution">
    <text evidence="2">The sequence shown here is derived from an EMBL/GenBank/DDBJ whole genome shotgun (WGS) entry which is preliminary data.</text>
</comment>
<dbReference type="InterPro" id="IPR003018">
    <property type="entry name" value="GAF"/>
</dbReference>
<dbReference type="EMBL" id="SACQ01000004">
    <property type="protein sequence ID" value="RVU30791.1"/>
    <property type="molecule type" value="Genomic_DNA"/>
</dbReference>
<dbReference type="NCBIfam" id="TIGR00254">
    <property type="entry name" value="GGDEF"/>
    <property type="match status" value="1"/>
</dbReference>
<name>A0A437Q8C2_9GAMM</name>
<dbReference type="AlphaFoldDB" id="A0A437Q8C2"/>
<sequence>MISTTQCVLKNKHLELDLESWQDVVNMMASIYNAASADIVQLRDEQFNVVASSNNADNFLSVDYSWPWNMHSFCRRMVEIKDALYVSNAKQSAEWCDTPPVAEGPVRSYLGFPLYWPNGEVFGSICVIDTKPTNYPENFVTLLSQLKKLIEANLRHADDMAKLKHTALHDPLTGCGNRIRMAERLKNQIARFERHNTPFSLIAVDLNKFKPVNDQYGHHVGDIVLHTIANRLQACIRKTDLLIRTGGDEFLIIFSDKVSPAQVIANLSAETERVIDCEGIAIHMTASFGHASFPEDGTSADTLVKSVDKRMYQSKNRLSG</sequence>
<dbReference type="InterPro" id="IPR029016">
    <property type="entry name" value="GAF-like_dom_sf"/>
</dbReference>
<dbReference type="Gene3D" id="3.30.450.40">
    <property type="match status" value="1"/>
</dbReference>
<dbReference type="PROSITE" id="PS50887">
    <property type="entry name" value="GGDEF"/>
    <property type="match status" value="1"/>
</dbReference>
<dbReference type="Pfam" id="PF00990">
    <property type="entry name" value="GGDEF"/>
    <property type="match status" value="1"/>
</dbReference>
<proteinExistence type="predicted"/>
<dbReference type="Gene3D" id="3.30.70.270">
    <property type="match status" value="1"/>
</dbReference>
<evidence type="ECO:0000313" key="3">
    <source>
        <dbReference type="Proteomes" id="UP000282818"/>
    </source>
</evidence>
<dbReference type="PANTHER" id="PTHR46663">
    <property type="entry name" value="DIGUANYLATE CYCLASE DGCT-RELATED"/>
    <property type="match status" value="1"/>
</dbReference>
<evidence type="ECO:0000259" key="1">
    <source>
        <dbReference type="PROSITE" id="PS50887"/>
    </source>
</evidence>